<dbReference type="RefSeq" id="WP_087281303.1">
    <property type="nucleotide sequence ID" value="NZ_CP021455.1"/>
</dbReference>
<feature type="region of interest" description="Disordered" evidence="1">
    <location>
        <begin position="187"/>
        <end position="216"/>
    </location>
</feature>
<dbReference type="OrthoDB" id="1717819at2"/>
<reference evidence="3 4" key="1">
    <citation type="submission" date="2017-05" db="EMBL/GenBank/DDBJ databases">
        <authorList>
            <person name="Song R."/>
            <person name="Chenine A.L."/>
            <person name="Ruprecht R.M."/>
        </authorList>
    </citation>
    <scope>NUCLEOTIDE SEQUENCE [LARGE SCALE GENOMIC DNA]</scope>
    <source>
        <strain evidence="3 4">DSM 26136</strain>
    </source>
</reference>
<dbReference type="Gene3D" id="3.40.50.880">
    <property type="match status" value="1"/>
</dbReference>
<name>A0A1Y0EPB6_9BURK</name>
<dbReference type="GO" id="GO:0005975">
    <property type="term" value="P:carbohydrate metabolic process"/>
    <property type="evidence" value="ECO:0007669"/>
    <property type="project" value="InterPro"/>
</dbReference>
<gene>
    <name evidence="3" type="ORF">CCO03_11900</name>
</gene>
<keyword evidence="4" id="KW-1185">Reference proteome</keyword>
<dbReference type="CDD" id="cd03143">
    <property type="entry name" value="A4_beta-galactosidase_middle_domain"/>
    <property type="match status" value="1"/>
</dbReference>
<protein>
    <recommendedName>
        <fullName evidence="2">NodB homology domain-containing protein</fullName>
    </recommendedName>
</protein>
<proteinExistence type="predicted"/>
<evidence type="ECO:0000259" key="2">
    <source>
        <dbReference type="Pfam" id="PF01522"/>
    </source>
</evidence>
<dbReference type="InterPro" id="IPR029062">
    <property type="entry name" value="Class_I_gatase-like"/>
</dbReference>
<dbReference type="EMBL" id="CP021455">
    <property type="protein sequence ID" value="ARU05290.1"/>
    <property type="molecule type" value="Genomic_DNA"/>
</dbReference>
<feature type="domain" description="NodB homology" evidence="2">
    <location>
        <begin position="377"/>
        <end position="444"/>
    </location>
</feature>
<evidence type="ECO:0000256" key="1">
    <source>
        <dbReference type="SAM" id="MobiDB-lite"/>
    </source>
</evidence>
<evidence type="ECO:0000313" key="3">
    <source>
        <dbReference type="EMBL" id="ARU05290.1"/>
    </source>
</evidence>
<dbReference type="InterPro" id="IPR002509">
    <property type="entry name" value="NODB_dom"/>
</dbReference>
<dbReference type="InterPro" id="IPR011330">
    <property type="entry name" value="Glyco_hydro/deAcase_b/a-brl"/>
</dbReference>
<dbReference type="KEGG" id="cser:CCO03_11900"/>
<organism evidence="3 4">
    <name type="scientific">Comamonas serinivorans</name>
    <dbReference type="NCBI Taxonomy" id="1082851"/>
    <lineage>
        <taxon>Bacteria</taxon>
        <taxon>Pseudomonadati</taxon>
        <taxon>Pseudomonadota</taxon>
        <taxon>Betaproteobacteria</taxon>
        <taxon>Burkholderiales</taxon>
        <taxon>Comamonadaceae</taxon>
        <taxon>Comamonas</taxon>
    </lineage>
</organism>
<sequence length="648" mass="71095">MITRWRLVLLAVLAGLVSTLLAWRQAEESRSTVDTGRLVLLLPSGEDSAAPWVQVWRDAASEQGLLLTPLPINLWARQVSYGRHPGAGVILPDTYHRRMGETAAAALVQYVKRGGHLMLVQDGGLRDEQGLYLQGPARLSQLAGVEYGNYSALGARMGDFLEVRGTPQVLESLLIPPGRYQPVAARHLAAASDAERDADDSEATQPAPSGSDVSPIAMPTAAQWSQAKLAQVSGYAATAARFPILRTGPARGTPLLTTPEGDVVAQQFSSGAGTTLFVNLPLTHLSQQTDGLFLHGFLKYFGRDLLGLPSLAPTPRNQGIFIVNWHNDDRAAIGYLSTLQAAGLFDHGHQSMHFTAGPDVERVGDGLGMDLPHNPEAQAMVRQLAAQGHAIGNHGGWRHNDFGKHADTETQAAYEPLLDQNNKAITAILGHQPIEYSAPQGNNPIWVYDWLQQHGNLAYYTTSNIGMAPTRLWMGNRRMGGGWAFPVMTNGTIASPEEAYFQRMPTADFSAWLQETARFVETERLMRLSYFHPIGVVLYYLQPVKDYIDRIQTCADAGHCRFMSMTEAARFMTRREQVSWQLATHGKQVTLEAHHPDSLRDLVWQIPRNRYTAVTLNAGDATVVPDAQHFTVTVRDGRDLSLTLTPTP</sequence>
<dbReference type="GO" id="GO:0016810">
    <property type="term" value="F:hydrolase activity, acting on carbon-nitrogen (but not peptide) bonds"/>
    <property type="evidence" value="ECO:0007669"/>
    <property type="project" value="InterPro"/>
</dbReference>
<dbReference type="Gene3D" id="3.20.20.370">
    <property type="entry name" value="Glycoside hydrolase/deacetylase"/>
    <property type="match status" value="1"/>
</dbReference>
<dbReference type="Proteomes" id="UP000196138">
    <property type="component" value="Chromosome"/>
</dbReference>
<accession>A0A1Y0EPB6</accession>
<dbReference type="AlphaFoldDB" id="A0A1Y0EPB6"/>
<dbReference type="SUPFAM" id="SSF88713">
    <property type="entry name" value="Glycoside hydrolase/deacetylase"/>
    <property type="match status" value="1"/>
</dbReference>
<evidence type="ECO:0000313" key="4">
    <source>
        <dbReference type="Proteomes" id="UP000196138"/>
    </source>
</evidence>
<dbReference type="Pfam" id="PF01522">
    <property type="entry name" value="Polysacc_deac_1"/>
    <property type="match status" value="1"/>
</dbReference>